<dbReference type="RefSeq" id="WP_284301289.1">
    <property type="nucleotide sequence ID" value="NZ_BSSV01000010.1"/>
</dbReference>
<evidence type="ECO:0000259" key="1">
    <source>
        <dbReference type="Pfam" id="PF12146"/>
    </source>
</evidence>
<dbReference type="SUPFAM" id="SSF53474">
    <property type="entry name" value="alpha/beta-Hydrolases"/>
    <property type="match status" value="1"/>
</dbReference>
<dbReference type="Proteomes" id="UP001157134">
    <property type="component" value="Unassembled WGS sequence"/>
</dbReference>
<evidence type="ECO:0000313" key="3">
    <source>
        <dbReference type="Proteomes" id="UP001157134"/>
    </source>
</evidence>
<comment type="caution">
    <text evidence="2">The sequence shown here is derived from an EMBL/GenBank/DDBJ whole genome shotgun (WGS) entry which is preliminary data.</text>
</comment>
<sequence>MTNQLNEEQKAMLSAVAQGYVSLPVDRAPILATPTDYGLEFEDVKYMTEDGLELAGWFIPKDGSDKLIICNHPATLNRYGFPGHKAPWSDFQNIEVKFGNVYKALHDAGYNVLTYDLRGHGESDASKENKWGQGFSDEHKDVIATFEYVRSRDDLKEMIIGLFNPCAGGNAAFYALTKHPEYAKKVKAFVCAQPASINIMSRVAVDGMGLSEHFEFFASEIEKNIGIKLEDMTPHKYVQNFHIPTFIIQNKEDIWTVPADVQTTFDLIPTANKKLHWIENGDTRRFIGYNYCGEYPEQMIEWFDTYMNA</sequence>
<dbReference type="EMBL" id="BSSV01000010">
    <property type="protein sequence ID" value="GLX87323.1"/>
    <property type="molecule type" value="Genomic_DNA"/>
</dbReference>
<reference evidence="2 3" key="1">
    <citation type="submission" date="2023-03" db="EMBL/GenBank/DDBJ databases">
        <title>Thalassotalea loyana LMG 22536T draft genome sequence.</title>
        <authorList>
            <person name="Sawabe T."/>
        </authorList>
    </citation>
    <scope>NUCLEOTIDE SEQUENCE [LARGE SCALE GENOMIC DNA]</scope>
    <source>
        <strain evidence="2 3">LMG 22536</strain>
    </source>
</reference>
<dbReference type="InterPro" id="IPR029058">
    <property type="entry name" value="AB_hydrolase_fold"/>
</dbReference>
<feature type="domain" description="Serine aminopeptidase S33" evidence="1">
    <location>
        <begin position="98"/>
        <end position="195"/>
    </location>
</feature>
<protein>
    <recommendedName>
        <fullName evidence="1">Serine aminopeptidase S33 domain-containing protein</fullName>
    </recommendedName>
</protein>
<proteinExistence type="predicted"/>
<evidence type="ECO:0000313" key="2">
    <source>
        <dbReference type="EMBL" id="GLX87323.1"/>
    </source>
</evidence>
<gene>
    <name evidence="2" type="ORF">tloyanaT_35760</name>
</gene>
<name>A0ABQ6HGU5_9GAMM</name>
<organism evidence="2 3">
    <name type="scientific">Thalassotalea loyana</name>
    <dbReference type="NCBI Taxonomy" id="280483"/>
    <lineage>
        <taxon>Bacteria</taxon>
        <taxon>Pseudomonadati</taxon>
        <taxon>Pseudomonadota</taxon>
        <taxon>Gammaproteobacteria</taxon>
        <taxon>Alteromonadales</taxon>
        <taxon>Colwelliaceae</taxon>
        <taxon>Thalassotalea</taxon>
    </lineage>
</organism>
<accession>A0ABQ6HGU5</accession>
<keyword evidence="3" id="KW-1185">Reference proteome</keyword>
<dbReference type="Gene3D" id="3.40.50.1820">
    <property type="entry name" value="alpha/beta hydrolase"/>
    <property type="match status" value="1"/>
</dbReference>
<dbReference type="InterPro" id="IPR022742">
    <property type="entry name" value="Hydrolase_4"/>
</dbReference>
<dbReference type="Pfam" id="PF12146">
    <property type="entry name" value="Hydrolase_4"/>
    <property type="match status" value="1"/>
</dbReference>